<dbReference type="InterPro" id="IPR007627">
    <property type="entry name" value="RNA_pol_sigma70_r2"/>
</dbReference>
<keyword evidence="4 6" id="KW-0238">DNA-binding</keyword>
<evidence type="ECO:0000256" key="6">
    <source>
        <dbReference type="RuleBase" id="RU000716"/>
    </source>
</evidence>
<dbReference type="eggNOG" id="COG1595">
    <property type="taxonomic scope" value="Bacteria"/>
</dbReference>
<dbReference type="GO" id="GO:0003677">
    <property type="term" value="F:DNA binding"/>
    <property type="evidence" value="ECO:0007669"/>
    <property type="project" value="UniProtKB-KW"/>
</dbReference>
<dbReference type="InterPro" id="IPR013249">
    <property type="entry name" value="RNA_pol_sigma70_r4_t2"/>
</dbReference>
<evidence type="ECO:0000259" key="7">
    <source>
        <dbReference type="Pfam" id="PF04542"/>
    </source>
</evidence>
<evidence type="ECO:0000256" key="1">
    <source>
        <dbReference type="ARBA" id="ARBA00010641"/>
    </source>
</evidence>
<dbReference type="InterPro" id="IPR036388">
    <property type="entry name" value="WH-like_DNA-bd_sf"/>
</dbReference>
<dbReference type="Pfam" id="PF04542">
    <property type="entry name" value="Sigma70_r2"/>
    <property type="match status" value="1"/>
</dbReference>
<evidence type="ECO:0000313" key="9">
    <source>
        <dbReference type="EMBL" id="EIM31202.1"/>
    </source>
</evidence>
<dbReference type="InterPro" id="IPR013324">
    <property type="entry name" value="RNA_pol_sigma_r3/r4-like"/>
</dbReference>
<dbReference type="SUPFAM" id="SSF88946">
    <property type="entry name" value="Sigma2 domain of RNA polymerase sigma factors"/>
    <property type="match status" value="1"/>
</dbReference>
<evidence type="ECO:0000256" key="4">
    <source>
        <dbReference type="ARBA" id="ARBA00023125"/>
    </source>
</evidence>
<dbReference type="Proteomes" id="UP000003947">
    <property type="component" value="Unassembled WGS sequence"/>
</dbReference>
<dbReference type="Pfam" id="PF08281">
    <property type="entry name" value="Sigma70_r4_2"/>
    <property type="match status" value="1"/>
</dbReference>
<accession>I4Z4R0</accession>
<keyword evidence="2 6" id="KW-0805">Transcription regulation</keyword>
<comment type="similarity">
    <text evidence="1 6">Belongs to the sigma-70 factor family. ECF subfamily.</text>
</comment>
<sequence>MPSNPSPTSQSAIALPGYRPALAGDIQDHLGQQLRLADEAMGPWPVPESLRILAATIDCHLALRTEAQLSEFRDGIVEAQPILRAFAISLTKSPDRADDLVQATMLQALSKRALFQPGTNLNAWLFTILRNGYYTDYRRRSREVADPDGAYAAQLTIAPGQMDGLNLQDLQNALPKLAPDQREALLLVGAHGLTYEEAATVSGIPIGTIKSRVNRARLRLAELLGYAPEELMQGQSLQSRTGRQS</sequence>
<keyword evidence="10" id="KW-1185">Reference proteome</keyword>
<dbReference type="PATRIC" id="fig|864069.3.peg.202"/>
<dbReference type="HOGENOM" id="CLU_047691_1_2_5"/>
<dbReference type="GO" id="GO:0016987">
    <property type="term" value="F:sigma factor activity"/>
    <property type="evidence" value="ECO:0007669"/>
    <property type="project" value="UniProtKB-KW"/>
</dbReference>
<dbReference type="InterPro" id="IPR014284">
    <property type="entry name" value="RNA_pol_sigma-70_dom"/>
</dbReference>
<feature type="domain" description="RNA polymerase sigma factor 70 region 4 type 2" evidence="8">
    <location>
        <begin position="168"/>
        <end position="220"/>
    </location>
</feature>
<evidence type="ECO:0000256" key="3">
    <source>
        <dbReference type="ARBA" id="ARBA00023082"/>
    </source>
</evidence>
<organism evidence="9 10">
    <name type="scientific">Microvirga lotononidis</name>
    <dbReference type="NCBI Taxonomy" id="864069"/>
    <lineage>
        <taxon>Bacteria</taxon>
        <taxon>Pseudomonadati</taxon>
        <taxon>Pseudomonadota</taxon>
        <taxon>Alphaproteobacteria</taxon>
        <taxon>Hyphomicrobiales</taxon>
        <taxon>Methylobacteriaceae</taxon>
        <taxon>Microvirga</taxon>
    </lineage>
</organism>
<name>I4Z4R0_9HYPH</name>
<evidence type="ECO:0000313" key="10">
    <source>
        <dbReference type="Proteomes" id="UP000003947"/>
    </source>
</evidence>
<dbReference type="NCBIfam" id="TIGR02937">
    <property type="entry name" value="sigma70-ECF"/>
    <property type="match status" value="1"/>
</dbReference>
<dbReference type="OrthoDB" id="9797134at2"/>
<dbReference type="Gene3D" id="1.10.10.10">
    <property type="entry name" value="Winged helix-like DNA-binding domain superfamily/Winged helix DNA-binding domain"/>
    <property type="match status" value="1"/>
</dbReference>
<dbReference type="PROSITE" id="PS01063">
    <property type="entry name" value="SIGMA70_ECF"/>
    <property type="match status" value="1"/>
</dbReference>
<protein>
    <recommendedName>
        <fullName evidence="6">RNA polymerase sigma factor</fullName>
    </recommendedName>
</protein>
<evidence type="ECO:0000259" key="8">
    <source>
        <dbReference type="Pfam" id="PF08281"/>
    </source>
</evidence>
<dbReference type="PANTHER" id="PTHR43133:SF25">
    <property type="entry name" value="RNA POLYMERASE SIGMA FACTOR RFAY-RELATED"/>
    <property type="match status" value="1"/>
</dbReference>
<dbReference type="InterPro" id="IPR000838">
    <property type="entry name" value="RNA_pol_sigma70_ECF_CS"/>
</dbReference>
<feature type="domain" description="RNA polymerase sigma-70 region 2" evidence="7">
    <location>
        <begin position="80"/>
        <end position="142"/>
    </location>
</feature>
<dbReference type="CDD" id="cd06171">
    <property type="entry name" value="Sigma70_r4"/>
    <property type="match status" value="1"/>
</dbReference>
<dbReference type="GO" id="GO:0006352">
    <property type="term" value="P:DNA-templated transcription initiation"/>
    <property type="evidence" value="ECO:0007669"/>
    <property type="project" value="InterPro"/>
</dbReference>
<dbReference type="RefSeq" id="WP_009488670.1">
    <property type="nucleotide sequence ID" value="NZ_CP141049.1"/>
</dbReference>
<proteinExistence type="inferred from homology"/>
<keyword evidence="3 6" id="KW-0731">Sigma factor</keyword>
<keyword evidence="5 6" id="KW-0804">Transcription</keyword>
<dbReference type="SUPFAM" id="SSF88659">
    <property type="entry name" value="Sigma3 and sigma4 domains of RNA polymerase sigma factors"/>
    <property type="match status" value="1"/>
</dbReference>
<dbReference type="AlphaFoldDB" id="I4Z4R0"/>
<reference evidence="9 10" key="1">
    <citation type="submission" date="2012-02" db="EMBL/GenBank/DDBJ databases">
        <title>Improved High-Quality Draft sequence of Microvirga sp. WSM3557.</title>
        <authorList>
            <consortium name="US DOE Joint Genome Institute"/>
            <person name="Lucas S."/>
            <person name="Han J."/>
            <person name="Lapidus A."/>
            <person name="Cheng J.-F."/>
            <person name="Goodwin L."/>
            <person name="Pitluck S."/>
            <person name="Peters L."/>
            <person name="Zhang X."/>
            <person name="Detter J.C."/>
            <person name="Han C."/>
            <person name="Tapia R."/>
            <person name="Land M."/>
            <person name="Hauser L."/>
            <person name="Kyrpides N."/>
            <person name="Ivanova N."/>
            <person name="Pagani I."/>
            <person name="Brau L."/>
            <person name="Yates R."/>
            <person name="O'Hara G."/>
            <person name="Rui T."/>
            <person name="Howieson J."/>
            <person name="Reeve W."/>
            <person name="Woyke T."/>
        </authorList>
    </citation>
    <scope>NUCLEOTIDE SEQUENCE [LARGE SCALE GENOMIC DNA]</scope>
    <source>
        <strain evidence="9 10">WSM3557</strain>
    </source>
</reference>
<evidence type="ECO:0000256" key="2">
    <source>
        <dbReference type="ARBA" id="ARBA00023015"/>
    </source>
</evidence>
<dbReference type="Gene3D" id="1.10.1740.10">
    <property type="match status" value="1"/>
</dbReference>
<evidence type="ECO:0000256" key="5">
    <source>
        <dbReference type="ARBA" id="ARBA00023163"/>
    </source>
</evidence>
<dbReference type="STRING" id="864069.MicloDRAFT_00001920"/>
<gene>
    <name evidence="9" type="ORF">MicloDRAFT_00001920</name>
</gene>
<dbReference type="EMBL" id="JH660633">
    <property type="protein sequence ID" value="EIM31202.1"/>
    <property type="molecule type" value="Genomic_DNA"/>
</dbReference>
<dbReference type="InterPro" id="IPR013325">
    <property type="entry name" value="RNA_pol_sigma_r2"/>
</dbReference>
<dbReference type="PANTHER" id="PTHR43133">
    <property type="entry name" value="RNA POLYMERASE ECF-TYPE SIGMA FACTO"/>
    <property type="match status" value="1"/>
</dbReference>
<dbReference type="InterPro" id="IPR039425">
    <property type="entry name" value="RNA_pol_sigma-70-like"/>
</dbReference>